<feature type="region of interest" description="Disordered" evidence="1">
    <location>
        <begin position="118"/>
        <end position="142"/>
    </location>
</feature>
<feature type="signal peptide" evidence="2">
    <location>
        <begin position="1"/>
        <end position="23"/>
    </location>
</feature>
<evidence type="ECO:0000256" key="1">
    <source>
        <dbReference type="SAM" id="MobiDB-lite"/>
    </source>
</evidence>
<accession>A0ABU2LW18</accession>
<evidence type="ECO:0000313" key="3">
    <source>
        <dbReference type="EMBL" id="MDT0321791.1"/>
    </source>
</evidence>
<dbReference type="EMBL" id="JAVREM010000047">
    <property type="protein sequence ID" value="MDT0321791.1"/>
    <property type="molecule type" value="Genomic_DNA"/>
</dbReference>
<keyword evidence="4" id="KW-1185">Reference proteome</keyword>
<comment type="caution">
    <text evidence="3">The sequence shown here is derived from an EMBL/GenBank/DDBJ whole genome shotgun (WGS) entry which is preliminary data.</text>
</comment>
<organism evidence="3 4">
    <name type="scientific">Streptomyces millisiae</name>
    <dbReference type="NCBI Taxonomy" id="3075542"/>
    <lineage>
        <taxon>Bacteria</taxon>
        <taxon>Bacillati</taxon>
        <taxon>Actinomycetota</taxon>
        <taxon>Actinomycetes</taxon>
        <taxon>Kitasatosporales</taxon>
        <taxon>Streptomycetaceae</taxon>
        <taxon>Streptomyces</taxon>
    </lineage>
</organism>
<keyword evidence="2" id="KW-0732">Signal</keyword>
<protein>
    <submittedName>
        <fullName evidence="3">DUF4247 domain-containing protein</fullName>
    </submittedName>
</protein>
<dbReference type="Pfam" id="PF14042">
    <property type="entry name" value="DUF4247"/>
    <property type="match status" value="1"/>
</dbReference>
<feature type="chain" id="PRO_5045331611" evidence="2">
    <location>
        <begin position="24"/>
        <end position="142"/>
    </location>
</feature>
<dbReference type="InterPro" id="IPR025341">
    <property type="entry name" value="DUF4247"/>
</dbReference>
<reference evidence="4" key="1">
    <citation type="submission" date="2023-07" db="EMBL/GenBank/DDBJ databases">
        <title>30 novel species of actinomycetes from the DSMZ collection.</title>
        <authorList>
            <person name="Nouioui I."/>
        </authorList>
    </citation>
    <scope>NUCLEOTIDE SEQUENCE [LARGE SCALE GENOMIC DNA]</scope>
    <source>
        <strain evidence="4">DSM 44918</strain>
    </source>
</reference>
<proteinExistence type="predicted"/>
<name>A0ABU2LW18_9ACTN</name>
<dbReference type="Proteomes" id="UP001183420">
    <property type="component" value="Unassembled WGS sequence"/>
</dbReference>
<evidence type="ECO:0000256" key="2">
    <source>
        <dbReference type="SAM" id="SignalP"/>
    </source>
</evidence>
<evidence type="ECO:0000313" key="4">
    <source>
        <dbReference type="Proteomes" id="UP001183420"/>
    </source>
</evidence>
<sequence>MRRTAISAAALLALLPLAGCGSGDDEPDVPLGFISATYERTGSSYENRFLDRDATPALVADAIERERAAMDRIEDDGSVFLRYDDDIVAIAPYGSALAGSEIDVDDYRSGRSRYSAHVGHRWPAAQRDSGGDFRGGGPGSGK</sequence>
<feature type="compositionally biased region" description="Gly residues" evidence="1">
    <location>
        <begin position="132"/>
        <end position="142"/>
    </location>
</feature>
<dbReference type="RefSeq" id="WP_311602067.1">
    <property type="nucleotide sequence ID" value="NZ_JAVREM010000047.1"/>
</dbReference>
<gene>
    <name evidence="3" type="ORF">RNC47_26000</name>
</gene>